<feature type="transmembrane region" description="Helical" evidence="8">
    <location>
        <begin position="17"/>
        <end position="39"/>
    </location>
</feature>
<evidence type="ECO:0000313" key="10">
    <source>
        <dbReference type="EMBL" id="TKW61345.1"/>
    </source>
</evidence>
<keyword evidence="3 8" id="KW-0813">Transport</keyword>
<feature type="transmembrane region" description="Helical" evidence="8">
    <location>
        <begin position="179"/>
        <end position="201"/>
    </location>
</feature>
<evidence type="ECO:0000256" key="2">
    <source>
        <dbReference type="ARBA" id="ARBA00009261"/>
    </source>
</evidence>
<keyword evidence="5 8" id="KW-0812">Transmembrane</keyword>
<evidence type="ECO:0000256" key="6">
    <source>
        <dbReference type="ARBA" id="ARBA00022989"/>
    </source>
</evidence>
<evidence type="ECO:0000256" key="3">
    <source>
        <dbReference type="ARBA" id="ARBA00022448"/>
    </source>
</evidence>
<dbReference type="GO" id="GO:0005886">
    <property type="term" value="C:plasma membrane"/>
    <property type="evidence" value="ECO:0007669"/>
    <property type="project" value="UniProtKB-SubCell"/>
</dbReference>
<evidence type="ECO:0000256" key="9">
    <source>
        <dbReference type="SAM" id="MobiDB-lite"/>
    </source>
</evidence>
<reference evidence="10 11" key="1">
    <citation type="journal article" date="2017" name="Nat. Commun.">
        <title>In situ click chemistry generation of cyclooxygenase-2 inhibitors.</title>
        <authorList>
            <person name="Bhardwaj A."/>
            <person name="Kaur J."/>
            <person name="Wuest M."/>
            <person name="Wuest F."/>
        </authorList>
    </citation>
    <scope>NUCLEOTIDE SEQUENCE [LARGE SCALE GENOMIC DNA]</scope>
    <source>
        <strain evidence="10">S2_018_000_R2_106</strain>
    </source>
</reference>
<dbReference type="PRINTS" id="PR00175">
    <property type="entry name" value="NAALASMPORT"/>
</dbReference>
<evidence type="ECO:0000313" key="11">
    <source>
        <dbReference type="Proteomes" id="UP000320948"/>
    </source>
</evidence>
<dbReference type="Gene3D" id="1.20.1740.10">
    <property type="entry name" value="Amino acid/polyamine transporter I"/>
    <property type="match status" value="1"/>
</dbReference>
<dbReference type="EMBL" id="VAFM01000001">
    <property type="protein sequence ID" value="TKW61345.1"/>
    <property type="molecule type" value="Genomic_DNA"/>
</dbReference>
<evidence type="ECO:0000256" key="8">
    <source>
        <dbReference type="RuleBase" id="RU363064"/>
    </source>
</evidence>
<dbReference type="GO" id="GO:0005283">
    <property type="term" value="F:amino acid:sodium symporter activity"/>
    <property type="evidence" value="ECO:0007669"/>
    <property type="project" value="InterPro"/>
</dbReference>
<keyword evidence="8" id="KW-0997">Cell inner membrane</keyword>
<proteinExistence type="inferred from homology"/>
<accession>A0A6N4RBF6</accession>
<evidence type="ECO:0000256" key="5">
    <source>
        <dbReference type="ARBA" id="ARBA00022692"/>
    </source>
</evidence>
<feature type="transmembrane region" description="Helical" evidence="8">
    <location>
        <begin position="394"/>
        <end position="414"/>
    </location>
</feature>
<comment type="similarity">
    <text evidence="2 8">Belongs to the alanine or glycine:cation symporter (AGCS) (TC 2.A.25) family.</text>
</comment>
<comment type="subcellular location">
    <subcellularLocation>
        <location evidence="8">Cell inner membrane</location>
        <topology evidence="8">Multi-pass membrane protein</topology>
    </subcellularLocation>
    <subcellularLocation>
        <location evidence="1">Cell membrane</location>
        <topology evidence="1">Multi-pass membrane protein</topology>
    </subcellularLocation>
</comment>
<feature type="compositionally biased region" description="Low complexity" evidence="9">
    <location>
        <begin position="495"/>
        <end position="504"/>
    </location>
</feature>
<dbReference type="PANTHER" id="PTHR30330">
    <property type="entry name" value="AGSS FAMILY TRANSPORTER, SODIUM-ALANINE"/>
    <property type="match status" value="1"/>
</dbReference>
<feature type="transmembrane region" description="Helical" evidence="8">
    <location>
        <begin position="308"/>
        <end position="328"/>
    </location>
</feature>
<feature type="transmembrane region" description="Helical" evidence="8">
    <location>
        <begin position="147"/>
        <end position="167"/>
    </location>
</feature>
<feature type="region of interest" description="Disordered" evidence="9">
    <location>
        <begin position="495"/>
        <end position="517"/>
    </location>
</feature>
<comment type="caution">
    <text evidence="10">The sequence shown here is derived from an EMBL/GenBank/DDBJ whole genome shotgun (WGS) entry which is preliminary data.</text>
</comment>
<name>A0A6N4RBF6_BLAVI</name>
<protein>
    <submittedName>
        <fullName evidence="10">Sodium:alanine symporter family protein</fullName>
    </submittedName>
</protein>
<evidence type="ECO:0000256" key="7">
    <source>
        <dbReference type="ARBA" id="ARBA00023136"/>
    </source>
</evidence>
<keyword evidence="7 8" id="KW-0472">Membrane</keyword>
<evidence type="ECO:0000256" key="4">
    <source>
        <dbReference type="ARBA" id="ARBA00022475"/>
    </source>
</evidence>
<dbReference type="Proteomes" id="UP000320948">
    <property type="component" value="Unassembled WGS sequence"/>
</dbReference>
<dbReference type="AlphaFoldDB" id="A0A6N4RBF6"/>
<gene>
    <name evidence="10" type="ORF">DI628_01580</name>
</gene>
<keyword evidence="4" id="KW-1003">Cell membrane</keyword>
<feature type="transmembrane region" description="Helical" evidence="8">
    <location>
        <begin position="213"/>
        <end position="235"/>
    </location>
</feature>
<sequence>MFTTIHDALNYISSLLWGWPMLILLMGTGIWLTILLKGLQFSMLIPAMKDALFPAAKPEGEGTISNRSALMTALAATVGTGNIAGVATAVVIGGPGAVFWMWCSGLFGMALKYSETLLGVHYRVKTAEGAFQGGPMYYLMYGARQPVLGALYALFLAFAAFSIGAMVQSNSVADAMKSSFNISPTLTGTVMTLAAAAILFGGLKSIAKMADRVVPFMILLYAVSGTLILLANAAYVPQMFYSIFQSAFTGTAATGGFVGASIMMAMRYGLARGVFANESGLGSAAIVAATAQTKHPTEQALISMTQTFIDTFFVCTFTALVILVTGAWTSPDVASGGASLTQLAFSSGLGGIDLFGFQLGSAIVALCLLLFAFTTVLGWGYYGQQGAVFLFGKGVATPYMVAFLLMTFFGAAVLDLAETVNQGVQFIWTIADITTGLMMIPNLLAMWLLSGKIRNLTNDYLKNHRYGKPLEHAAFHFTAPKPAFVAPQQATVKAPAKAAAPVKAAPKKAVKKPARKR</sequence>
<dbReference type="Pfam" id="PF01235">
    <property type="entry name" value="Na_Ala_symp"/>
    <property type="match status" value="1"/>
</dbReference>
<evidence type="ECO:0000256" key="1">
    <source>
        <dbReference type="ARBA" id="ARBA00004651"/>
    </source>
</evidence>
<organism evidence="10 11">
    <name type="scientific">Blastochloris viridis</name>
    <name type="common">Rhodopseudomonas viridis</name>
    <dbReference type="NCBI Taxonomy" id="1079"/>
    <lineage>
        <taxon>Bacteria</taxon>
        <taxon>Pseudomonadati</taxon>
        <taxon>Pseudomonadota</taxon>
        <taxon>Alphaproteobacteria</taxon>
        <taxon>Hyphomicrobiales</taxon>
        <taxon>Blastochloridaceae</taxon>
        <taxon>Blastochloris</taxon>
    </lineage>
</organism>
<feature type="transmembrane region" description="Helical" evidence="8">
    <location>
        <begin position="241"/>
        <end position="262"/>
    </location>
</feature>
<dbReference type="InterPro" id="IPR001463">
    <property type="entry name" value="Na/Ala_symport"/>
</dbReference>
<feature type="compositionally biased region" description="Basic residues" evidence="9">
    <location>
        <begin position="505"/>
        <end position="517"/>
    </location>
</feature>
<feature type="transmembrane region" description="Helical" evidence="8">
    <location>
        <begin position="355"/>
        <end position="382"/>
    </location>
</feature>
<dbReference type="NCBIfam" id="TIGR00835">
    <property type="entry name" value="agcS"/>
    <property type="match status" value="1"/>
</dbReference>
<keyword evidence="8" id="KW-0769">Symport</keyword>
<dbReference type="PANTHER" id="PTHR30330:SF3">
    <property type="entry name" value="TRANSCRIPTIONAL REGULATOR, LRP FAMILY"/>
    <property type="match status" value="1"/>
</dbReference>
<feature type="transmembrane region" description="Helical" evidence="8">
    <location>
        <begin position="426"/>
        <end position="449"/>
    </location>
</feature>
<keyword evidence="6 8" id="KW-1133">Transmembrane helix</keyword>